<keyword evidence="2 8" id="KW-0547">Nucleotide-binding</keyword>
<dbReference type="Pfam" id="PF22811">
    <property type="entry name" value="Zn_ribbon_NrdR"/>
    <property type="match status" value="1"/>
</dbReference>
<gene>
    <name evidence="8 11" type="primary">nrdR</name>
    <name evidence="11" type="ORF">XA3_09600</name>
</gene>
<feature type="region of interest" description="Disordered" evidence="9">
    <location>
        <begin position="151"/>
        <end position="171"/>
    </location>
</feature>
<keyword evidence="7 8" id="KW-0804">Transcription</keyword>
<proteinExistence type="inferred from homology"/>
<keyword evidence="8" id="KW-0863">Zinc-finger</keyword>
<feature type="zinc finger region" evidence="8">
    <location>
        <begin position="3"/>
        <end position="34"/>
    </location>
</feature>
<keyword evidence="4 8" id="KW-0067">ATP-binding</keyword>
<evidence type="ECO:0000256" key="9">
    <source>
        <dbReference type="SAM" id="MobiDB-lite"/>
    </source>
</evidence>
<dbReference type="HAMAP" id="MF_00440">
    <property type="entry name" value="NrdR"/>
    <property type="match status" value="1"/>
</dbReference>
<evidence type="ECO:0000256" key="7">
    <source>
        <dbReference type="ARBA" id="ARBA00023163"/>
    </source>
</evidence>
<dbReference type="GO" id="GO:0008270">
    <property type="term" value="F:zinc ion binding"/>
    <property type="evidence" value="ECO:0007669"/>
    <property type="project" value="UniProtKB-UniRule"/>
</dbReference>
<evidence type="ECO:0000256" key="5">
    <source>
        <dbReference type="ARBA" id="ARBA00023015"/>
    </source>
</evidence>
<dbReference type="GO" id="GO:0003677">
    <property type="term" value="F:DNA binding"/>
    <property type="evidence" value="ECO:0007669"/>
    <property type="project" value="UniProtKB-KW"/>
</dbReference>
<accession>A0AAU9DRF1</accession>
<dbReference type="Proteomes" id="UP001321861">
    <property type="component" value="Chromosome"/>
</dbReference>
<evidence type="ECO:0000256" key="6">
    <source>
        <dbReference type="ARBA" id="ARBA00023125"/>
    </source>
</evidence>
<evidence type="ECO:0000256" key="4">
    <source>
        <dbReference type="ARBA" id="ARBA00022840"/>
    </source>
</evidence>
<dbReference type="AlphaFoldDB" id="A0AAU9DRF1"/>
<keyword evidence="5 8" id="KW-0805">Transcription regulation</keyword>
<evidence type="ECO:0000256" key="2">
    <source>
        <dbReference type="ARBA" id="ARBA00022741"/>
    </source>
</evidence>
<organism evidence="11 12">
    <name type="scientific">Xylocopilactobacillus apicola</name>
    <dbReference type="NCBI Taxonomy" id="2932184"/>
    <lineage>
        <taxon>Bacteria</taxon>
        <taxon>Bacillati</taxon>
        <taxon>Bacillota</taxon>
        <taxon>Bacilli</taxon>
        <taxon>Lactobacillales</taxon>
        <taxon>Lactobacillaceae</taxon>
        <taxon>Xylocopilactobacillus</taxon>
    </lineage>
</organism>
<evidence type="ECO:0000256" key="1">
    <source>
        <dbReference type="ARBA" id="ARBA00022491"/>
    </source>
</evidence>
<dbReference type="InterPro" id="IPR005144">
    <property type="entry name" value="ATP-cone_dom"/>
</dbReference>
<comment type="function">
    <text evidence="8">Negatively regulates transcription of bacterial ribonucleotide reductase nrd genes and operons by binding to NrdR-boxes.</text>
</comment>
<keyword evidence="1 8" id="KW-0678">Repressor</keyword>
<dbReference type="Pfam" id="PF03477">
    <property type="entry name" value="ATP-cone"/>
    <property type="match status" value="1"/>
</dbReference>
<sequence>MKCPNCGFEDTRVVDSRPTKLNTAIRRRRQCEKCKFKFTTFEKIESTPLVVVKKNGSNQVFDRNKISRGLVRAAEKRNISQDVLNNIVNEIEEHIRLSSEYEVTTRQIGDMVMKKLADVDEVAYIRFASVYREFSSIDMFLSELQTMSRKNKKKRSQLAKNSMSTFAARKK</sequence>
<dbReference type="GO" id="GO:0045892">
    <property type="term" value="P:negative regulation of DNA-templated transcription"/>
    <property type="evidence" value="ECO:0007669"/>
    <property type="project" value="UniProtKB-UniRule"/>
</dbReference>
<dbReference type="InterPro" id="IPR003796">
    <property type="entry name" value="RNR_NrdR-like"/>
</dbReference>
<dbReference type="PANTHER" id="PTHR30455:SF2">
    <property type="entry name" value="TRANSCRIPTIONAL REPRESSOR NRDR"/>
    <property type="match status" value="1"/>
</dbReference>
<dbReference type="EMBL" id="AP026802">
    <property type="protein sequence ID" value="BDR58519.1"/>
    <property type="molecule type" value="Genomic_DNA"/>
</dbReference>
<comment type="similarity">
    <text evidence="8">Belongs to the NrdR family.</text>
</comment>
<dbReference type="PROSITE" id="PS51161">
    <property type="entry name" value="ATP_CONE"/>
    <property type="match status" value="1"/>
</dbReference>
<keyword evidence="3 8" id="KW-0862">Zinc</keyword>
<dbReference type="InterPro" id="IPR055173">
    <property type="entry name" value="NrdR-like_N"/>
</dbReference>
<keyword evidence="8" id="KW-0479">Metal-binding</keyword>
<dbReference type="KEGG" id="xap:XA3_09600"/>
<dbReference type="NCBIfam" id="TIGR00244">
    <property type="entry name" value="transcriptional regulator NrdR"/>
    <property type="match status" value="1"/>
</dbReference>
<reference evidence="11 12" key="1">
    <citation type="journal article" date="2023" name="Microbiol. Spectr.">
        <title>Symbiosis of Carpenter Bees with Uncharacterized Lactic Acid Bacteria Showing NAD Auxotrophy.</title>
        <authorList>
            <person name="Kawasaki S."/>
            <person name="Ozawa K."/>
            <person name="Mori T."/>
            <person name="Yamamoto A."/>
            <person name="Ito M."/>
            <person name="Ohkuma M."/>
            <person name="Sakamoto M."/>
            <person name="Matsutani M."/>
        </authorList>
    </citation>
    <scope>NUCLEOTIDE SEQUENCE [LARGE SCALE GENOMIC DNA]</scope>
    <source>
        <strain evidence="11 12">XA3</strain>
    </source>
</reference>
<name>A0AAU9DRF1_9LACO</name>
<dbReference type="GO" id="GO:0005524">
    <property type="term" value="F:ATP binding"/>
    <property type="evidence" value="ECO:0007669"/>
    <property type="project" value="UniProtKB-UniRule"/>
</dbReference>
<evidence type="ECO:0000313" key="12">
    <source>
        <dbReference type="Proteomes" id="UP001321861"/>
    </source>
</evidence>
<protein>
    <recommendedName>
        <fullName evidence="8">Transcriptional repressor NrdR</fullName>
    </recommendedName>
</protein>
<evidence type="ECO:0000256" key="8">
    <source>
        <dbReference type="HAMAP-Rule" id="MF_00440"/>
    </source>
</evidence>
<dbReference type="RefSeq" id="WP_317636418.1">
    <property type="nucleotide sequence ID" value="NZ_AP026802.1"/>
</dbReference>
<evidence type="ECO:0000259" key="10">
    <source>
        <dbReference type="PROSITE" id="PS51161"/>
    </source>
</evidence>
<dbReference type="PANTHER" id="PTHR30455">
    <property type="entry name" value="TRANSCRIPTIONAL REPRESSOR NRDR"/>
    <property type="match status" value="1"/>
</dbReference>
<evidence type="ECO:0000313" key="11">
    <source>
        <dbReference type="EMBL" id="BDR58519.1"/>
    </source>
</evidence>
<keyword evidence="12" id="KW-1185">Reference proteome</keyword>
<keyword evidence="6 8" id="KW-0238">DNA-binding</keyword>
<evidence type="ECO:0000256" key="3">
    <source>
        <dbReference type="ARBA" id="ARBA00022833"/>
    </source>
</evidence>
<feature type="domain" description="ATP-cone" evidence="10">
    <location>
        <begin position="49"/>
        <end position="139"/>
    </location>
</feature>
<comment type="cofactor">
    <cofactor evidence="8">
        <name>Zn(2+)</name>
        <dbReference type="ChEBI" id="CHEBI:29105"/>
    </cofactor>
    <text evidence="8">Binds 1 zinc ion.</text>
</comment>